<dbReference type="AlphaFoldDB" id="B4D4N4"/>
<dbReference type="eggNOG" id="COG0654">
    <property type="taxonomic scope" value="Bacteria"/>
</dbReference>
<dbReference type="InterPro" id="IPR050631">
    <property type="entry name" value="PheA/TfdB_FAD_monoxygenase"/>
</dbReference>
<gene>
    <name evidence="3" type="ORF">CfE428DRAFT_3872</name>
</gene>
<dbReference type="PRINTS" id="PR00420">
    <property type="entry name" value="RNGMNOXGNASE"/>
</dbReference>
<dbReference type="EMBL" id="ABVL01000012">
    <property type="protein sequence ID" value="EDY18487.1"/>
    <property type="molecule type" value="Genomic_DNA"/>
</dbReference>
<dbReference type="NCBIfam" id="NF004833">
    <property type="entry name" value="PRK06185.1-1"/>
    <property type="match status" value="1"/>
</dbReference>
<dbReference type="Proteomes" id="UP000005824">
    <property type="component" value="Unassembled WGS sequence"/>
</dbReference>
<evidence type="ECO:0000313" key="3">
    <source>
        <dbReference type="EMBL" id="EDY18487.1"/>
    </source>
</evidence>
<feature type="domain" description="FAD-binding" evidence="2">
    <location>
        <begin position="15"/>
        <end position="355"/>
    </location>
</feature>
<dbReference type="GO" id="GO:0071949">
    <property type="term" value="F:FAD binding"/>
    <property type="evidence" value="ECO:0007669"/>
    <property type="project" value="InterPro"/>
</dbReference>
<dbReference type="STRING" id="497964.CfE428DRAFT_3872"/>
<dbReference type="InterPro" id="IPR002938">
    <property type="entry name" value="FAD-bd"/>
</dbReference>
<reference evidence="3 4" key="1">
    <citation type="journal article" date="2011" name="J. Bacteriol.">
        <title>Genome sequence of Chthoniobacter flavus Ellin428, an aerobic heterotrophic soil bacterium.</title>
        <authorList>
            <person name="Kant R."/>
            <person name="van Passel M.W."/>
            <person name="Palva A."/>
            <person name="Lucas S."/>
            <person name="Lapidus A."/>
            <person name="Glavina Del Rio T."/>
            <person name="Dalin E."/>
            <person name="Tice H."/>
            <person name="Bruce D."/>
            <person name="Goodwin L."/>
            <person name="Pitluck S."/>
            <person name="Larimer F.W."/>
            <person name="Land M.L."/>
            <person name="Hauser L."/>
            <person name="Sangwan P."/>
            <person name="de Vos W.M."/>
            <person name="Janssen P.H."/>
            <person name="Smidt H."/>
        </authorList>
    </citation>
    <scope>NUCLEOTIDE SEQUENCE [LARGE SCALE GENOMIC DNA]</scope>
    <source>
        <strain evidence="3 4">Ellin428</strain>
    </source>
</reference>
<organism evidence="3 4">
    <name type="scientific">Chthoniobacter flavus Ellin428</name>
    <dbReference type="NCBI Taxonomy" id="497964"/>
    <lineage>
        <taxon>Bacteria</taxon>
        <taxon>Pseudomonadati</taxon>
        <taxon>Verrucomicrobiota</taxon>
        <taxon>Spartobacteria</taxon>
        <taxon>Chthoniobacterales</taxon>
        <taxon>Chthoniobacteraceae</taxon>
        <taxon>Chthoniobacter</taxon>
    </lineage>
</organism>
<dbReference type="Gene3D" id="3.50.50.60">
    <property type="entry name" value="FAD/NAD(P)-binding domain"/>
    <property type="match status" value="2"/>
</dbReference>
<dbReference type="PANTHER" id="PTHR43476">
    <property type="entry name" value="3-(3-HYDROXY-PHENYL)PROPIONATE/3-HYDROXYCINNAMIC ACID HYDROXYLASE"/>
    <property type="match status" value="1"/>
</dbReference>
<dbReference type="RefSeq" id="WP_006981197.1">
    <property type="nucleotide sequence ID" value="NZ_ABVL01000012.1"/>
</dbReference>
<sequence length="411" mass="46336">MTMSTTDSSLEKVTTRCCVAGGGPAGIMLGYLLARAGVDVVVLEKHKDFFRDFRGDTIHPSTLELMHELGLLEGLLKLPHDELRQIRAHFGDRVLTLADFSHLRTRCQFVAFLPQRDFLNFISEQAKRYPQFQLRVESEVTDLITEGGRIVGACARTPKGELEVRASLVVGADGRSSTVRQRANLEVIDSGAPIDVLWFRLSKREGDPEQFFGHVGAGQFMVLIGRGDYWQCAYVIRKGSLAERREKGLEAFRGEVVRCAAFLGDRVSEIKEWDDVKLLTVKVDHLKQWYREGLLCIGDSAHAMSPVGGVGINLAIQDAVATANLLAEKLRADRVTVHDLQTVQERRERPAHLTQRLQVYIHEHFLQKVFSSDVPLDPPWLIRLANRFPLLRRLPARFIGVGFRPEHIQSR</sequence>
<name>B4D4N4_9BACT</name>
<dbReference type="NCBIfam" id="NF004834">
    <property type="entry name" value="PRK06185.1-3"/>
    <property type="match status" value="1"/>
</dbReference>
<dbReference type="InParanoid" id="B4D4N4"/>
<dbReference type="InterPro" id="IPR036188">
    <property type="entry name" value="FAD/NAD-bd_sf"/>
</dbReference>
<comment type="caution">
    <text evidence="3">The sequence shown here is derived from an EMBL/GenBank/DDBJ whole genome shotgun (WGS) entry which is preliminary data.</text>
</comment>
<proteinExistence type="predicted"/>
<evidence type="ECO:0000313" key="4">
    <source>
        <dbReference type="Proteomes" id="UP000005824"/>
    </source>
</evidence>
<evidence type="ECO:0000256" key="1">
    <source>
        <dbReference type="ARBA" id="ARBA00023002"/>
    </source>
</evidence>
<accession>B4D4N4</accession>
<dbReference type="SUPFAM" id="SSF51905">
    <property type="entry name" value="FAD/NAD(P)-binding domain"/>
    <property type="match status" value="1"/>
</dbReference>
<dbReference type="GO" id="GO:0004497">
    <property type="term" value="F:monooxygenase activity"/>
    <property type="evidence" value="ECO:0007669"/>
    <property type="project" value="UniProtKB-KW"/>
</dbReference>
<keyword evidence="3" id="KW-0503">Monooxygenase</keyword>
<dbReference type="PANTHER" id="PTHR43476:SF5">
    <property type="entry name" value="FAD-DEPENDENT MONOOXYGENASE"/>
    <property type="match status" value="1"/>
</dbReference>
<protein>
    <submittedName>
        <fullName evidence="3">Monooxygenase FAD-binding</fullName>
    </submittedName>
</protein>
<keyword evidence="1" id="KW-0560">Oxidoreductase</keyword>
<keyword evidence="4" id="KW-1185">Reference proteome</keyword>
<evidence type="ECO:0000259" key="2">
    <source>
        <dbReference type="Pfam" id="PF01494"/>
    </source>
</evidence>
<dbReference type="Pfam" id="PF01494">
    <property type="entry name" value="FAD_binding_3"/>
    <property type="match status" value="1"/>
</dbReference>